<dbReference type="SMART" id="SM00220">
    <property type="entry name" value="S_TKc"/>
    <property type="match status" value="1"/>
</dbReference>
<evidence type="ECO:0000313" key="4">
    <source>
        <dbReference type="Proteomes" id="UP001174997"/>
    </source>
</evidence>
<dbReference type="SUPFAM" id="SSF48403">
    <property type="entry name" value="Ankyrin repeat"/>
    <property type="match status" value="1"/>
</dbReference>
<feature type="domain" description="Protein kinase" evidence="2">
    <location>
        <begin position="52"/>
        <end position="369"/>
    </location>
</feature>
<dbReference type="Pfam" id="PF00069">
    <property type="entry name" value="Pkinase"/>
    <property type="match status" value="1"/>
</dbReference>
<gene>
    <name evidence="3" type="ORF">QBC41DRAFT_384216</name>
</gene>
<dbReference type="InterPro" id="IPR036770">
    <property type="entry name" value="Ankyrin_rpt-contain_sf"/>
</dbReference>
<dbReference type="Pfam" id="PF12796">
    <property type="entry name" value="Ank_2"/>
    <property type="match status" value="1"/>
</dbReference>
<dbReference type="GO" id="GO:0004674">
    <property type="term" value="F:protein serine/threonine kinase activity"/>
    <property type="evidence" value="ECO:0007669"/>
    <property type="project" value="TreeGrafter"/>
</dbReference>
<dbReference type="Proteomes" id="UP001174997">
    <property type="component" value="Unassembled WGS sequence"/>
</dbReference>
<comment type="similarity">
    <text evidence="1">Belongs to the protein kinase superfamily. TKL Ser/Thr protein kinase family.</text>
</comment>
<dbReference type="PROSITE" id="PS00108">
    <property type="entry name" value="PROTEIN_KINASE_ST"/>
    <property type="match status" value="1"/>
</dbReference>
<dbReference type="PROSITE" id="PS50011">
    <property type="entry name" value="PROTEIN_KINASE_DOM"/>
    <property type="match status" value="1"/>
</dbReference>
<dbReference type="SMART" id="SM00248">
    <property type="entry name" value="ANK"/>
    <property type="match status" value="8"/>
</dbReference>
<evidence type="ECO:0000259" key="2">
    <source>
        <dbReference type="PROSITE" id="PS50011"/>
    </source>
</evidence>
<dbReference type="InterPro" id="IPR051681">
    <property type="entry name" value="Ser/Thr_Kinases-Pseudokinases"/>
</dbReference>
<organism evidence="3 4">
    <name type="scientific">Cercophora samala</name>
    <dbReference type="NCBI Taxonomy" id="330535"/>
    <lineage>
        <taxon>Eukaryota</taxon>
        <taxon>Fungi</taxon>
        <taxon>Dikarya</taxon>
        <taxon>Ascomycota</taxon>
        <taxon>Pezizomycotina</taxon>
        <taxon>Sordariomycetes</taxon>
        <taxon>Sordariomycetidae</taxon>
        <taxon>Sordariales</taxon>
        <taxon>Lasiosphaeriaceae</taxon>
        <taxon>Cercophora</taxon>
    </lineage>
</organism>
<evidence type="ECO:0000256" key="1">
    <source>
        <dbReference type="ARBA" id="ARBA00005843"/>
    </source>
</evidence>
<dbReference type="SUPFAM" id="SSF56112">
    <property type="entry name" value="Protein kinase-like (PK-like)"/>
    <property type="match status" value="1"/>
</dbReference>
<dbReference type="InterPro" id="IPR000719">
    <property type="entry name" value="Prot_kinase_dom"/>
</dbReference>
<dbReference type="EMBL" id="JAULSY010000177">
    <property type="protein sequence ID" value="KAK0659742.1"/>
    <property type="molecule type" value="Genomic_DNA"/>
</dbReference>
<proteinExistence type="inferred from homology"/>
<evidence type="ECO:0000313" key="3">
    <source>
        <dbReference type="EMBL" id="KAK0659742.1"/>
    </source>
</evidence>
<name>A0AA39YXV6_9PEZI</name>
<dbReference type="InterPro" id="IPR008271">
    <property type="entry name" value="Ser/Thr_kinase_AS"/>
</dbReference>
<comment type="caution">
    <text evidence="3">The sequence shown here is derived from an EMBL/GenBank/DDBJ whole genome shotgun (WGS) entry which is preliminary data.</text>
</comment>
<protein>
    <recommendedName>
        <fullName evidence="2">Protein kinase domain-containing protein</fullName>
    </recommendedName>
</protein>
<dbReference type="InterPro" id="IPR011009">
    <property type="entry name" value="Kinase-like_dom_sf"/>
</dbReference>
<accession>A0AA39YXV6</accession>
<dbReference type="GO" id="GO:0005524">
    <property type="term" value="F:ATP binding"/>
    <property type="evidence" value="ECO:0007669"/>
    <property type="project" value="InterPro"/>
</dbReference>
<reference evidence="3" key="1">
    <citation type="submission" date="2023-06" db="EMBL/GenBank/DDBJ databases">
        <title>Genome-scale phylogeny and comparative genomics of the fungal order Sordariales.</title>
        <authorList>
            <consortium name="Lawrence Berkeley National Laboratory"/>
            <person name="Hensen N."/>
            <person name="Bonometti L."/>
            <person name="Westerberg I."/>
            <person name="Brannstrom I.O."/>
            <person name="Guillou S."/>
            <person name="Cros-Aarteil S."/>
            <person name="Calhoun S."/>
            <person name="Haridas S."/>
            <person name="Kuo A."/>
            <person name="Mondo S."/>
            <person name="Pangilinan J."/>
            <person name="Riley R."/>
            <person name="Labutti K."/>
            <person name="Andreopoulos B."/>
            <person name="Lipzen A."/>
            <person name="Chen C."/>
            <person name="Yanf M."/>
            <person name="Daum C."/>
            <person name="Ng V."/>
            <person name="Clum A."/>
            <person name="Steindorff A."/>
            <person name="Ohm R."/>
            <person name="Martin F."/>
            <person name="Silar P."/>
            <person name="Natvig D."/>
            <person name="Lalanne C."/>
            <person name="Gautier V."/>
            <person name="Ament-Velasquez S.L."/>
            <person name="Kruys A."/>
            <person name="Hutchinson M.I."/>
            <person name="Powell A.J."/>
            <person name="Barry K."/>
            <person name="Miller A.N."/>
            <person name="Grigoriev I.V."/>
            <person name="Debuchy R."/>
            <person name="Gladieux P."/>
            <person name="Thoren M.H."/>
            <person name="Johannesson H."/>
        </authorList>
    </citation>
    <scope>NUCLEOTIDE SEQUENCE</scope>
    <source>
        <strain evidence="3">CBS 307.81</strain>
    </source>
</reference>
<keyword evidence="4" id="KW-1185">Reference proteome</keyword>
<sequence>MSLSFWSTSTGHAAEQSTEVKPSRTFTALNFLSALAVPGLSQYTSRRLGLAGSSVWRAGSGGYAVVEIGAERSGRAVAVKRSRHLLGSVPGIQDGLFVRHFEQLTLELRILGHRKLRKHANIVKILGLCIDQVNGFPDLALVLEYSELGSLQSFLQDGRGNGVPLAERLAAIRQVAQGLEALHQLKVCHGDVKLENVLVFPCEDQGFLIKISDFGQSVIAPLTLDGAPAEVEPPMGTRLLAAPEIRKGSMLRDASFTIDSAILTDVFSFGLLAWEVVRLGRRFFDLAWLDSNSGNAVSVDSMVGFLNRLSRNGLCSYALLDLQRMDIENPEDRYHLQKLLEGSLQDDPLARKPMADLVTESGEESQATFDLEDLPSRASVGSLLDLFDGSLAAWNSRNSLYEVRDNSTLFSQVTIDYLPDNLKQRVIADLKALATAEHEPASVRAHAAMTISECYTLGFGVTHDTEEVARWLLEAALNGLRKAQLWYHRVCAALGTVPSPKAGHLKGKNLEQQLATVPPELYLVRRIQLYNITTIEDARMALNLSPGVKSILAVDNHLAFRISLFNEEVTDDLPPLHLAAWLGEDAIVKDLLVRTASDTKSKLGFSAAHYACLGGSLAALRTLVDRNVPLSPATFRNITPLHLCVFMPMPDLDEAVHLLIQNGTSVDERTGSLKFDDHDIHMEGTAMSWAIESRHRLMVRLLLPHSPLQDYEWLLLATARFYWDILEELLPRFEDDTDIHDPPLLVTVKRPFAHWVAHGSDHIIAIERTVQVCIKRGLMKFEEGDTSDATDLDILISNARTWEDLHLIDAVIAASPTSYIKRQSVEYGSRPPVVAAFDVAGSNPIWYNTLRRMVELYSIEELETFQRPERGILIAAVTAESVVATRVLLEKGVDVNKPYPAVGGFEVTAIQACILFSGSAEMVSLLIEYGADLLIRDPLTGRTPLQWLVDGRLQTAKILDLLTKRDYKDSFYGNILDDALENVCIPESLLQQQSHPRKQGVYREQFRSLITHPRFARYINAPYMSGLTMIHKSALALDVWSVRLLLDAGADAGVCLHVGELRLLPLQIACTRARCLFMTDSLSLAQEEVAIIEQQKSQSMLVASELLKWHQAKKDGLFEGISLGHLVNRMLMPPKLTKLKPEDWAGKGTWPGIDEKVTPKDLIMMRLKEDEAWPEIVQAMNRPKRK</sequence>
<dbReference type="InterPro" id="IPR002110">
    <property type="entry name" value="Ankyrin_rpt"/>
</dbReference>
<dbReference type="CDD" id="cd00180">
    <property type="entry name" value="PKc"/>
    <property type="match status" value="1"/>
</dbReference>
<dbReference type="PANTHER" id="PTHR44329">
    <property type="entry name" value="SERINE/THREONINE-PROTEIN KINASE TNNI3K-RELATED"/>
    <property type="match status" value="1"/>
</dbReference>
<dbReference type="Gene3D" id="1.10.510.10">
    <property type="entry name" value="Transferase(Phosphotransferase) domain 1"/>
    <property type="match status" value="1"/>
</dbReference>
<dbReference type="AlphaFoldDB" id="A0AA39YXV6"/>
<dbReference type="Gene3D" id="1.25.40.20">
    <property type="entry name" value="Ankyrin repeat-containing domain"/>
    <property type="match status" value="2"/>
</dbReference>
<dbReference type="PANTHER" id="PTHR44329:SF214">
    <property type="entry name" value="PROTEIN KINASE DOMAIN-CONTAINING PROTEIN"/>
    <property type="match status" value="1"/>
</dbReference>